<proteinExistence type="predicted"/>
<dbReference type="Gene3D" id="2.120.10.30">
    <property type="entry name" value="TolB, C-terminal domain"/>
    <property type="match status" value="1"/>
</dbReference>
<dbReference type="InParanoid" id="A0A136IZI9"/>
<feature type="signal peptide" evidence="1">
    <location>
        <begin position="1"/>
        <end position="18"/>
    </location>
</feature>
<name>A0A136IZI9_9PEZI</name>
<keyword evidence="1" id="KW-0732">Signal</keyword>
<dbReference type="InterPro" id="IPR052998">
    <property type="entry name" value="Hetero-Diels-Alderase-like"/>
</dbReference>
<dbReference type="EMBL" id="KQ964252">
    <property type="protein sequence ID" value="KXJ90371.1"/>
    <property type="molecule type" value="Genomic_DNA"/>
</dbReference>
<protein>
    <recommendedName>
        <fullName evidence="4">SMP-30/Gluconolactonase/LRE-like region domain-containing protein</fullName>
    </recommendedName>
</protein>
<dbReference type="PANTHER" id="PTHR42060:SF1">
    <property type="entry name" value="NHL REPEAT-CONTAINING PROTEIN"/>
    <property type="match status" value="1"/>
</dbReference>
<evidence type="ECO:0000313" key="2">
    <source>
        <dbReference type="EMBL" id="KXJ90371.1"/>
    </source>
</evidence>
<keyword evidence="3" id="KW-1185">Reference proteome</keyword>
<accession>A0A136IZI9</accession>
<gene>
    <name evidence="2" type="ORF">Micbo1qcDRAFT_226279</name>
</gene>
<dbReference type="SUPFAM" id="SSF63829">
    <property type="entry name" value="Calcium-dependent phosphotriesterase"/>
    <property type="match status" value="1"/>
</dbReference>
<dbReference type="PANTHER" id="PTHR42060">
    <property type="entry name" value="NHL REPEAT-CONTAINING PROTEIN-RELATED"/>
    <property type="match status" value="1"/>
</dbReference>
<evidence type="ECO:0000313" key="3">
    <source>
        <dbReference type="Proteomes" id="UP000070501"/>
    </source>
</evidence>
<dbReference type="STRING" id="196109.A0A136IZI9"/>
<feature type="chain" id="PRO_5007293306" description="SMP-30/Gluconolactonase/LRE-like region domain-containing protein" evidence="1">
    <location>
        <begin position="19"/>
        <end position="359"/>
    </location>
</feature>
<dbReference type="Proteomes" id="UP000070501">
    <property type="component" value="Unassembled WGS sequence"/>
</dbReference>
<dbReference type="OrthoDB" id="5233393at2759"/>
<evidence type="ECO:0008006" key="4">
    <source>
        <dbReference type="Google" id="ProtNLM"/>
    </source>
</evidence>
<evidence type="ECO:0000256" key="1">
    <source>
        <dbReference type="SAM" id="SignalP"/>
    </source>
</evidence>
<dbReference type="InterPro" id="IPR011042">
    <property type="entry name" value="6-blade_b-propeller_TolB-like"/>
</dbReference>
<sequence>MQILSWLSPLALSAVAIAAPAAQPPSQAPAYRVVAQLAANNTFLENLAFRRNGDMLVTQNINSPALYIVKQPFAATGQAELTLLHKFADADGALGIVQVAPDHFVVATSKWDGITPVAESETLQYVKLKPDGSGVAESGFVGRYPEAGLLNGAIALGDCHGSILVADSVLGLVYKINPFTGASATAVEVPEMKASDPNAALQLGANGIKIRDGYLYWSNSNTRKIHRVAIDKKTGAAREGAKVETVASFPDIKIIDDFGIDPRDGSIYVAAMFDNEILLVRADGSTAVALGRPSELTVAGPTALAFGVTKHDSHILYATTNGGMVAPVNGTVIEPGKVITIDVARLEPGMQVAWAKDAM</sequence>
<dbReference type="AlphaFoldDB" id="A0A136IZI9"/>
<reference evidence="3" key="1">
    <citation type="submission" date="2016-02" db="EMBL/GenBank/DDBJ databases">
        <title>Draft genome sequence of Microdochium bolleyi, a fungal endophyte of beachgrass.</title>
        <authorList>
            <consortium name="DOE Joint Genome Institute"/>
            <person name="David A.S."/>
            <person name="May G."/>
            <person name="Haridas S."/>
            <person name="Lim J."/>
            <person name="Wang M."/>
            <person name="Labutti K."/>
            <person name="Lipzen A."/>
            <person name="Barry K."/>
            <person name="Grigoriev I.V."/>
        </authorList>
    </citation>
    <scope>NUCLEOTIDE SEQUENCE [LARGE SCALE GENOMIC DNA]</scope>
    <source>
        <strain evidence="3">J235TASD1</strain>
    </source>
</reference>
<organism evidence="2 3">
    <name type="scientific">Microdochium bolleyi</name>
    <dbReference type="NCBI Taxonomy" id="196109"/>
    <lineage>
        <taxon>Eukaryota</taxon>
        <taxon>Fungi</taxon>
        <taxon>Dikarya</taxon>
        <taxon>Ascomycota</taxon>
        <taxon>Pezizomycotina</taxon>
        <taxon>Sordariomycetes</taxon>
        <taxon>Xylariomycetidae</taxon>
        <taxon>Xylariales</taxon>
        <taxon>Microdochiaceae</taxon>
        <taxon>Microdochium</taxon>
    </lineage>
</organism>